<accession>A0A5N6NFU4</accession>
<protein>
    <submittedName>
        <fullName evidence="1">Uncharacterized protein</fullName>
    </submittedName>
</protein>
<gene>
    <name evidence="1" type="ORF">E3N88_23771</name>
</gene>
<organism evidence="1 2">
    <name type="scientific">Mikania micrantha</name>
    <name type="common">bitter vine</name>
    <dbReference type="NCBI Taxonomy" id="192012"/>
    <lineage>
        <taxon>Eukaryota</taxon>
        <taxon>Viridiplantae</taxon>
        <taxon>Streptophyta</taxon>
        <taxon>Embryophyta</taxon>
        <taxon>Tracheophyta</taxon>
        <taxon>Spermatophyta</taxon>
        <taxon>Magnoliopsida</taxon>
        <taxon>eudicotyledons</taxon>
        <taxon>Gunneridae</taxon>
        <taxon>Pentapetalae</taxon>
        <taxon>asterids</taxon>
        <taxon>campanulids</taxon>
        <taxon>Asterales</taxon>
        <taxon>Asteraceae</taxon>
        <taxon>Asteroideae</taxon>
        <taxon>Heliantheae alliance</taxon>
        <taxon>Eupatorieae</taxon>
        <taxon>Mikania</taxon>
    </lineage>
</organism>
<dbReference type="EMBL" id="SZYD01000012">
    <property type="protein sequence ID" value="KAD4586170.1"/>
    <property type="molecule type" value="Genomic_DNA"/>
</dbReference>
<sequence>MGTRIGSLEFEIEEFSERHEPQYQIAYRWRSGRLCTAFRMGYGDNIDGRSEAVVVVMGVTDGVEDVADF</sequence>
<name>A0A5N6NFU4_9ASTR</name>
<evidence type="ECO:0000313" key="2">
    <source>
        <dbReference type="Proteomes" id="UP000326396"/>
    </source>
</evidence>
<comment type="caution">
    <text evidence="1">The sequence shown here is derived from an EMBL/GenBank/DDBJ whole genome shotgun (WGS) entry which is preliminary data.</text>
</comment>
<evidence type="ECO:0000313" key="1">
    <source>
        <dbReference type="EMBL" id="KAD4586170.1"/>
    </source>
</evidence>
<keyword evidence="2" id="KW-1185">Reference proteome</keyword>
<reference evidence="1 2" key="1">
    <citation type="submission" date="2019-05" db="EMBL/GenBank/DDBJ databases">
        <title>Mikania micrantha, genome provides insights into the molecular mechanism of rapid growth.</title>
        <authorList>
            <person name="Liu B."/>
        </authorList>
    </citation>
    <scope>NUCLEOTIDE SEQUENCE [LARGE SCALE GENOMIC DNA]</scope>
    <source>
        <strain evidence="1">NLD-2019</strain>
        <tissue evidence="1">Leaf</tissue>
    </source>
</reference>
<dbReference type="AlphaFoldDB" id="A0A5N6NFU4"/>
<proteinExistence type="predicted"/>
<dbReference type="Proteomes" id="UP000326396">
    <property type="component" value="Linkage Group LG2"/>
</dbReference>